<feature type="non-terminal residue" evidence="2">
    <location>
        <position position="148"/>
    </location>
</feature>
<name>A0A9N7R8Z7_STRHE</name>
<dbReference type="EMBL" id="CACSLK010018944">
    <property type="protein sequence ID" value="CAA0819366.1"/>
    <property type="molecule type" value="Genomic_DNA"/>
</dbReference>
<proteinExistence type="predicted"/>
<dbReference type="Proteomes" id="UP001153555">
    <property type="component" value="Unassembled WGS sequence"/>
</dbReference>
<keyword evidence="3" id="KW-1185">Reference proteome</keyword>
<feature type="compositionally biased region" description="Polar residues" evidence="1">
    <location>
        <begin position="1"/>
        <end position="11"/>
    </location>
</feature>
<comment type="caution">
    <text evidence="2">The sequence shown here is derived from an EMBL/GenBank/DDBJ whole genome shotgun (WGS) entry which is preliminary data.</text>
</comment>
<protein>
    <submittedName>
        <fullName evidence="2">Uncharacterized protein</fullName>
    </submittedName>
</protein>
<evidence type="ECO:0000313" key="2">
    <source>
        <dbReference type="EMBL" id="CAA0819366.1"/>
    </source>
</evidence>
<feature type="region of interest" description="Disordered" evidence="1">
    <location>
        <begin position="1"/>
        <end position="105"/>
    </location>
</feature>
<evidence type="ECO:0000313" key="3">
    <source>
        <dbReference type="Proteomes" id="UP001153555"/>
    </source>
</evidence>
<accession>A0A9N7R8Z7</accession>
<organism evidence="2 3">
    <name type="scientific">Striga hermonthica</name>
    <name type="common">Purple witchweed</name>
    <name type="synonym">Buchnera hermonthica</name>
    <dbReference type="NCBI Taxonomy" id="68872"/>
    <lineage>
        <taxon>Eukaryota</taxon>
        <taxon>Viridiplantae</taxon>
        <taxon>Streptophyta</taxon>
        <taxon>Embryophyta</taxon>
        <taxon>Tracheophyta</taxon>
        <taxon>Spermatophyta</taxon>
        <taxon>Magnoliopsida</taxon>
        <taxon>eudicotyledons</taxon>
        <taxon>Gunneridae</taxon>
        <taxon>Pentapetalae</taxon>
        <taxon>asterids</taxon>
        <taxon>lamiids</taxon>
        <taxon>Lamiales</taxon>
        <taxon>Orobanchaceae</taxon>
        <taxon>Buchnereae</taxon>
        <taxon>Striga</taxon>
    </lineage>
</organism>
<gene>
    <name evidence="2" type="ORF">SHERM_17839</name>
</gene>
<feature type="compositionally biased region" description="Basic and acidic residues" evidence="1">
    <location>
        <begin position="90"/>
        <end position="105"/>
    </location>
</feature>
<evidence type="ECO:0000256" key="1">
    <source>
        <dbReference type="SAM" id="MobiDB-lite"/>
    </source>
</evidence>
<dbReference type="AlphaFoldDB" id="A0A9N7R8Z7"/>
<reference evidence="2" key="1">
    <citation type="submission" date="2019-12" db="EMBL/GenBank/DDBJ databases">
        <authorList>
            <person name="Scholes J."/>
        </authorList>
    </citation>
    <scope>NUCLEOTIDE SEQUENCE</scope>
</reference>
<feature type="non-terminal residue" evidence="2">
    <location>
        <position position="1"/>
    </location>
</feature>
<feature type="compositionally biased region" description="Polar residues" evidence="1">
    <location>
        <begin position="36"/>
        <end position="52"/>
    </location>
</feature>
<sequence>NGHTTSANSDKVITDGILGHGPFPSPSPSLAKDLNEQATRNPSACDPSSTTPLPHMANQGPHPIESQSFRDVVSGAPTAKPSHQRLTMESFRDKQSGTVTRSEEGRFKVSFPEPTVISLAGLLDNALILKFFFTVPSLRDLSVGLDKL</sequence>